<dbReference type="Proteomes" id="UP000003807">
    <property type="component" value="Unassembled WGS sequence"/>
</dbReference>
<dbReference type="RefSeq" id="WP_002839306.1">
    <property type="nucleotide sequence ID" value="NZ_AEDP01000018.1"/>
</dbReference>
<accession>E1KW21</accession>
<proteinExistence type="predicted"/>
<dbReference type="AlphaFoldDB" id="E1KW21"/>
<name>E1KW21_FINMA</name>
<gene>
    <name evidence="1" type="ORF">HMPREF9289_0762</name>
</gene>
<comment type="caution">
    <text evidence="1">The sequence shown here is derived from an EMBL/GenBank/DDBJ whole genome shotgun (WGS) entry which is preliminary data.</text>
</comment>
<evidence type="ECO:0000313" key="1">
    <source>
        <dbReference type="EMBL" id="EFL54628.1"/>
    </source>
</evidence>
<dbReference type="EMBL" id="AEDP01000018">
    <property type="protein sequence ID" value="EFL54628.1"/>
    <property type="molecule type" value="Genomic_DNA"/>
</dbReference>
<sequence length="70" mass="8000">MDLNINKVLHFDEVGAEGVSLEDNESNYLKDDVKEIIVETDENDPKTIAIISDVLKPSNGYRVRVKFKYD</sequence>
<organism evidence="1 2">
    <name type="scientific">Finegoldia magna BVS033A4</name>
    <dbReference type="NCBI Taxonomy" id="866773"/>
    <lineage>
        <taxon>Bacteria</taxon>
        <taxon>Bacillati</taxon>
        <taxon>Bacillota</taxon>
        <taxon>Tissierellia</taxon>
        <taxon>Tissierellales</taxon>
        <taxon>Peptoniphilaceae</taxon>
        <taxon>Finegoldia</taxon>
    </lineage>
</organism>
<evidence type="ECO:0000313" key="2">
    <source>
        <dbReference type="Proteomes" id="UP000003807"/>
    </source>
</evidence>
<reference evidence="1 2" key="1">
    <citation type="submission" date="2010-08" db="EMBL/GenBank/DDBJ databases">
        <authorList>
            <person name="Durkin A.S."/>
            <person name="Madupu R."/>
            <person name="Torralba M."/>
            <person name="Gillis M."/>
            <person name="Methe B."/>
            <person name="Sutton G."/>
            <person name="Nelson K.E."/>
        </authorList>
    </citation>
    <scope>NUCLEOTIDE SEQUENCE [LARGE SCALE GENOMIC DNA]</scope>
    <source>
        <strain evidence="1 2">BVS033A4</strain>
    </source>
</reference>
<protein>
    <submittedName>
        <fullName evidence="1">Uncharacterized protein</fullName>
    </submittedName>
</protein>